<keyword evidence="3" id="KW-1185">Reference proteome</keyword>
<dbReference type="InterPro" id="IPR026444">
    <property type="entry name" value="Secre_tail"/>
</dbReference>
<gene>
    <name evidence="2" type="ORF">FRZ67_22995</name>
</gene>
<evidence type="ECO:0000259" key="1">
    <source>
        <dbReference type="Pfam" id="PF18962"/>
    </source>
</evidence>
<dbReference type="EMBL" id="CP042435">
    <property type="protein sequence ID" value="QEC70027.1"/>
    <property type="molecule type" value="Genomic_DNA"/>
</dbReference>
<dbReference type="Gene3D" id="2.60.40.10">
    <property type="entry name" value="Immunoglobulins"/>
    <property type="match status" value="1"/>
</dbReference>
<dbReference type="Proteomes" id="UP000321533">
    <property type="component" value="Chromosome"/>
</dbReference>
<proteinExistence type="predicted"/>
<dbReference type="Pfam" id="PF18962">
    <property type="entry name" value="Por_Secre_tail"/>
    <property type="match status" value="1"/>
</dbReference>
<dbReference type="OrthoDB" id="600763at2"/>
<dbReference type="RefSeq" id="WP_147192903.1">
    <property type="nucleotide sequence ID" value="NZ_CP042435.1"/>
</dbReference>
<accession>A0A5B8VEQ0</accession>
<dbReference type="KEGG" id="pgin:FRZ67_22995"/>
<reference evidence="2 3" key="1">
    <citation type="journal article" date="2016" name="Int. J. Syst. Evol. Microbiol.">
        <title>Panacibacter ginsenosidivorans gen. nov., sp. nov., with ginsenoside converting activity isolated from soil of a ginseng field.</title>
        <authorList>
            <person name="Siddiqi M.Z."/>
            <person name="Muhammad Shafi S."/>
            <person name="Choi K.D."/>
            <person name="Im W.T."/>
        </authorList>
    </citation>
    <scope>NUCLEOTIDE SEQUENCE [LARGE SCALE GENOMIC DNA]</scope>
    <source>
        <strain evidence="2 3">Gsoil1550</strain>
    </source>
</reference>
<sequence length="1329" mass="138903">MIKIVPKLRIQKIVFSLFFVGMLFNNVQISAQVSITSTAPVTESFTGYLGTSPGPNSNWDLLGSTVFNGTNQTTGSTGGWYGSDNLSFLGINGVTNVNATWKLQNNTNYSITTFTLAFIAKMFKSGSASPNVQVYYEISSSATFPVAGTTGFTQFGSLTFSDATANISSPTGASLSQTISSINIPNGYYIYIRFIHAGGKNSDNLGWDDVTFTPVIPQVNIAAAGPAAGNIYPATTNNILQSFSVQPLFSAVTLSSLTVNTGGTYTTGDLATTPFKLYINSSNSLSGATQIGTAQAAVASGGVVSFTSLNTSIATGSAKYIIVTADLSGSATIGSTINITSTAFSNIYFSTVPVKVGTDPVSASNDQTIIAGVSLSNTGTPAASNIGQSTTDNALFGFEVTPAGSTSLTGFTSVTIDASGTVTGADMYNFKIVKDVDASGDYSGGDVVVSGSVPYSATMTFSISGETGITAATRYLLVGDVVAIPTFGRFITLSISSNANISLSNQIISAAPYSGNAQTIVNTVFNSLASDYFRSAKVNGNWTTTSTWESSTDNTTWHTATLFPTNGTTKGITIKTGTTVTIDSTITARVLVIESGAVLSHTNGKSLTIANATATFTINGTYVLNGTRPAVNASASVVINNGGIVRVDDNAAPSQSDDFARQTNVLFKTGAIFQWNKGASAFEAGGSAAGAVTYFPSSAATDKPIFRITANPGDIGGNNNVTFNGKVEVTTGNATNIRFVNLGTKYFRDGLGSPSGFSGKITNTTGCGAFIITGSSATIDGNFTFNIDDATSVTNDLEIATGASVTISGAPLIRIGTNAPGSNMVINGALLHNGTVPVEIFSGNLYINGYLDPASTGSFQAGASSTSTTLVSVGGTANTSAGALKLTTGANYINTFTINRGTSGTGGSLTMASALNTKSFVLIRGVMASDNNLVTWLNTGAGSTITYPASYSNSYICTCNSSGVEITPTGSNGFRINNVSGNTDMMFPIGTDFNSANRMALNMNNSTTDDFTVVVGKGDIGNTTGPRVNRIWYVREGTKGGTEATMKLYFTKRNYGAYPFGSAQNDEIEDGFLWSDPRFVQEDYNNDFINVATAPSSDVPDYTGTADGSEIFGLYTRGVSADPKGVTNGIDTFSRFSVVNLGNIILPVSLTNIKAYQKESGISIDWSALNETNINRYEIERSVDAFSFTKITSVNALNNGKVINNYSVIDNNPVKGNNFYRIKAIDKDGRVIYSGVLSVNVAGGNTFVMIYPNPVRNHQLNVKLNNVPAGKYQLAIYNYLGQQVSDKLIRHDGGSAAQNMILPANIKAGVYVVKVIGETVNFSSSFMVE</sequence>
<dbReference type="InterPro" id="IPR013783">
    <property type="entry name" value="Ig-like_fold"/>
</dbReference>
<dbReference type="NCBIfam" id="TIGR04183">
    <property type="entry name" value="Por_Secre_tail"/>
    <property type="match status" value="1"/>
</dbReference>
<organism evidence="2 3">
    <name type="scientific">Panacibacter ginsenosidivorans</name>
    <dbReference type="NCBI Taxonomy" id="1813871"/>
    <lineage>
        <taxon>Bacteria</taxon>
        <taxon>Pseudomonadati</taxon>
        <taxon>Bacteroidota</taxon>
        <taxon>Chitinophagia</taxon>
        <taxon>Chitinophagales</taxon>
        <taxon>Chitinophagaceae</taxon>
        <taxon>Panacibacter</taxon>
    </lineage>
</organism>
<name>A0A5B8VEQ0_9BACT</name>
<evidence type="ECO:0000313" key="2">
    <source>
        <dbReference type="EMBL" id="QEC70027.1"/>
    </source>
</evidence>
<feature type="domain" description="Secretion system C-terminal sorting" evidence="1">
    <location>
        <begin position="1250"/>
        <end position="1324"/>
    </location>
</feature>
<evidence type="ECO:0000313" key="3">
    <source>
        <dbReference type="Proteomes" id="UP000321533"/>
    </source>
</evidence>
<protein>
    <submittedName>
        <fullName evidence="2">T9SS type A sorting domain-containing protein</fullName>
    </submittedName>
</protein>